<keyword evidence="2" id="KW-0472">Membrane</keyword>
<proteinExistence type="predicted"/>
<feature type="non-terminal residue" evidence="3">
    <location>
        <position position="111"/>
    </location>
</feature>
<feature type="non-terminal residue" evidence="3">
    <location>
        <position position="1"/>
    </location>
</feature>
<dbReference type="Proteomes" id="UP000727407">
    <property type="component" value="Unassembled WGS sequence"/>
</dbReference>
<accession>A0A8J4U412</accession>
<evidence type="ECO:0000313" key="3">
    <source>
        <dbReference type="EMBL" id="KAF5898236.1"/>
    </source>
</evidence>
<feature type="compositionally biased region" description="Polar residues" evidence="1">
    <location>
        <begin position="101"/>
        <end position="111"/>
    </location>
</feature>
<keyword evidence="2" id="KW-1133">Transmembrane helix</keyword>
<keyword evidence="4" id="KW-1185">Reference proteome</keyword>
<sequence length="111" mass="12631">AWDCQGSYVGLSITSIALLVSVCLNIVLYSLRRKDRQKKGDFGLPMYLDSFHSDSNYRFEEDERQNQDNPIYGNIFVDGGGTLTQTEHGDYEPMTKKGTRQDVQSTVQDEK</sequence>
<organism evidence="3 4">
    <name type="scientific">Clarias magur</name>
    <name type="common">Asian catfish</name>
    <name type="synonym">Macropteronotus magur</name>
    <dbReference type="NCBI Taxonomy" id="1594786"/>
    <lineage>
        <taxon>Eukaryota</taxon>
        <taxon>Metazoa</taxon>
        <taxon>Chordata</taxon>
        <taxon>Craniata</taxon>
        <taxon>Vertebrata</taxon>
        <taxon>Euteleostomi</taxon>
        <taxon>Actinopterygii</taxon>
        <taxon>Neopterygii</taxon>
        <taxon>Teleostei</taxon>
        <taxon>Ostariophysi</taxon>
        <taxon>Siluriformes</taxon>
        <taxon>Clariidae</taxon>
        <taxon>Clarias</taxon>
    </lineage>
</organism>
<gene>
    <name evidence="3" type="ORF">DAT39_012054</name>
</gene>
<keyword evidence="2" id="KW-0812">Transmembrane</keyword>
<feature type="transmembrane region" description="Helical" evidence="2">
    <location>
        <begin position="6"/>
        <end position="29"/>
    </location>
</feature>
<feature type="region of interest" description="Disordered" evidence="1">
    <location>
        <begin position="86"/>
        <end position="111"/>
    </location>
</feature>
<evidence type="ECO:0000256" key="1">
    <source>
        <dbReference type="SAM" id="MobiDB-lite"/>
    </source>
</evidence>
<dbReference type="OrthoDB" id="8952491at2759"/>
<evidence type="ECO:0000256" key="2">
    <source>
        <dbReference type="SAM" id="Phobius"/>
    </source>
</evidence>
<name>A0A8J4U412_CLAMG</name>
<reference evidence="3" key="1">
    <citation type="submission" date="2020-07" db="EMBL/GenBank/DDBJ databases">
        <title>Clarias magur genome sequencing, assembly and annotation.</title>
        <authorList>
            <person name="Kushwaha B."/>
            <person name="Kumar R."/>
            <person name="Das P."/>
            <person name="Joshi C.G."/>
            <person name="Kumar D."/>
            <person name="Nagpure N.S."/>
            <person name="Pandey M."/>
            <person name="Agarwal S."/>
            <person name="Srivastava S."/>
            <person name="Singh M."/>
            <person name="Sahoo L."/>
            <person name="Jayasankar P."/>
            <person name="Meher P.K."/>
            <person name="Koringa P.G."/>
            <person name="Iquebal M.A."/>
            <person name="Das S.P."/>
            <person name="Bit A."/>
            <person name="Patnaik S."/>
            <person name="Patel N."/>
            <person name="Shah T.M."/>
            <person name="Hinsu A."/>
            <person name="Jena J.K."/>
        </authorList>
    </citation>
    <scope>NUCLEOTIDE SEQUENCE</scope>
    <source>
        <strain evidence="3">CIFAMagur01</strain>
        <tissue evidence="3">Testis</tissue>
    </source>
</reference>
<dbReference type="AlphaFoldDB" id="A0A8J4U412"/>
<comment type="caution">
    <text evidence="3">The sequence shown here is derived from an EMBL/GenBank/DDBJ whole genome shotgun (WGS) entry which is preliminary data.</text>
</comment>
<dbReference type="EMBL" id="QNUK01000206">
    <property type="protein sequence ID" value="KAF5898236.1"/>
    <property type="molecule type" value="Genomic_DNA"/>
</dbReference>
<evidence type="ECO:0000313" key="4">
    <source>
        <dbReference type="Proteomes" id="UP000727407"/>
    </source>
</evidence>
<protein>
    <submittedName>
        <fullName evidence="3">Broad-complex core protein-like</fullName>
    </submittedName>
</protein>